<dbReference type="EMBL" id="ML210147">
    <property type="protein sequence ID" value="TFK30094.1"/>
    <property type="molecule type" value="Genomic_DNA"/>
</dbReference>
<gene>
    <name evidence="3" type="ORF">FA15DRAFT_663447</name>
</gene>
<feature type="region of interest" description="Disordered" evidence="1">
    <location>
        <begin position="153"/>
        <end position="175"/>
    </location>
</feature>
<dbReference type="InterPro" id="IPR050471">
    <property type="entry name" value="AB_hydrolase"/>
</dbReference>
<feature type="domain" description="AB hydrolase-1" evidence="2">
    <location>
        <begin position="32"/>
        <end position="117"/>
    </location>
</feature>
<dbReference type="SUPFAM" id="SSF53474">
    <property type="entry name" value="alpha/beta-Hydrolases"/>
    <property type="match status" value="1"/>
</dbReference>
<dbReference type="OrthoDB" id="8119704at2759"/>
<dbReference type="PANTHER" id="PTHR43433:SF5">
    <property type="entry name" value="AB HYDROLASE-1 DOMAIN-CONTAINING PROTEIN"/>
    <property type="match status" value="1"/>
</dbReference>
<evidence type="ECO:0000259" key="2">
    <source>
        <dbReference type="Pfam" id="PF00561"/>
    </source>
</evidence>
<dbReference type="InterPro" id="IPR029058">
    <property type="entry name" value="AB_hydrolase_fold"/>
</dbReference>
<protein>
    <submittedName>
        <fullName evidence="3">Alpha/beta-hydrolase</fullName>
    </submittedName>
</protein>
<keyword evidence="3" id="KW-0378">Hydrolase</keyword>
<evidence type="ECO:0000313" key="4">
    <source>
        <dbReference type="Proteomes" id="UP000307440"/>
    </source>
</evidence>
<dbReference type="InterPro" id="IPR000073">
    <property type="entry name" value="AB_hydrolase_1"/>
</dbReference>
<evidence type="ECO:0000256" key="1">
    <source>
        <dbReference type="SAM" id="MobiDB-lite"/>
    </source>
</evidence>
<dbReference type="GO" id="GO:0016787">
    <property type="term" value="F:hydrolase activity"/>
    <property type="evidence" value="ECO:0007669"/>
    <property type="project" value="UniProtKB-KW"/>
</dbReference>
<organism evidence="3 4">
    <name type="scientific">Coprinopsis marcescibilis</name>
    <name type="common">Agaric fungus</name>
    <name type="synonym">Psathyrella marcescibilis</name>
    <dbReference type="NCBI Taxonomy" id="230819"/>
    <lineage>
        <taxon>Eukaryota</taxon>
        <taxon>Fungi</taxon>
        <taxon>Dikarya</taxon>
        <taxon>Basidiomycota</taxon>
        <taxon>Agaricomycotina</taxon>
        <taxon>Agaricomycetes</taxon>
        <taxon>Agaricomycetidae</taxon>
        <taxon>Agaricales</taxon>
        <taxon>Agaricineae</taxon>
        <taxon>Psathyrellaceae</taxon>
        <taxon>Coprinopsis</taxon>
    </lineage>
</organism>
<dbReference type="STRING" id="230819.A0A5C3LAM8"/>
<accession>A0A5C3LAM8</accession>
<dbReference type="Pfam" id="PF00561">
    <property type="entry name" value="Abhydrolase_1"/>
    <property type="match status" value="1"/>
</dbReference>
<keyword evidence="4" id="KW-1185">Reference proteome</keyword>
<dbReference type="AlphaFoldDB" id="A0A5C3LAM8"/>
<proteinExistence type="predicted"/>
<sequence length="312" mass="35381">MSASLFSVHTRRDGSRQAYEILGTEHIGTKTPLVLINGMSMLRGDWQRLSECLAKFRPVLIFDHRGMGDSTFSTDGDEKLTLELMARDILALVVELKWQEVAVCGYSMGGAIAQQLLFLPFHSENPTPLPFRVTHVLLTATLCESQRNNTFTKSFAQLPPSPKNGKRTQAEKRELARPTTEAIFDPIWLARNPERFDHILDIMTSGRPVNTILMQARALGKMKFDGFHEQIPRDIKVLVLHGELDQVLPFSSSRQVLKRIPWAKDVEVGGKPGQVPSLAFGHQWFEYFDIAVWKNVIEMFLNDVELTLQPRL</sequence>
<dbReference type="Gene3D" id="3.40.50.1820">
    <property type="entry name" value="alpha/beta hydrolase"/>
    <property type="match status" value="1"/>
</dbReference>
<name>A0A5C3LAM8_COPMA</name>
<dbReference type="PANTHER" id="PTHR43433">
    <property type="entry name" value="HYDROLASE, ALPHA/BETA FOLD FAMILY PROTEIN"/>
    <property type="match status" value="1"/>
</dbReference>
<evidence type="ECO:0000313" key="3">
    <source>
        <dbReference type="EMBL" id="TFK30094.1"/>
    </source>
</evidence>
<reference evidence="3 4" key="1">
    <citation type="journal article" date="2019" name="Nat. Ecol. Evol.">
        <title>Megaphylogeny resolves global patterns of mushroom evolution.</title>
        <authorList>
            <person name="Varga T."/>
            <person name="Krizsan K."/>
            <person name="Foldi C."/>
            <person name="Dima B."/>
            <person name="Sanchez-Garcia M."/>
            <person name="Sanchez-Ramirez S."/>
            <person name="Szollosi G.J."/>
            <person name="Szarkandi J.G."/>
            <person name="Papp V."/>
            <person name="Albert L."/>
            <person name="Andreopoulos W."/>
            <person name="Angelini C."/>
            <person name="Antonin V."/>
            <person name="Barry K.W."/>
            <person name="Bougher N.L."/>
            <person name="Buchanan P."/>
            <person name="Buyck B."/>
            <person name="Bense V."/>
            <person name="Catcheside P."/>
            <person name="Chovatia M."/>
            <person name="Cooper J."/>
            <person name="Damon W."/>
            <person name="Desjardin D."/>
            <person name="Finy P."/>
            <person name="Geml J."/>
            <person name="Haridas S."/>
            <person name="Hughes K."/>
            <person name="Justo A."/>
            <person name="Karasinski D."/>
            <person name="Kautmanova I."/>
            <person name="Kiss B."/>
            <person name="Kocsube S."/>
            <person name="Kotiranta H."/>
            <person name="LaButti K.M."/>
            <person name="Lechner B.E."/>
            <person name="Liimatainen K."/>
            <person name="Lipzen A."/>
            <person name="Lukacs Z."/>
            <person name="Mihaltcheva S."/>
            <person name="Morgado L.N."/>
            <person name="Niskanen T."/>
            <person name="Noordeloos M.E."/>
            <person name="Ohm R.A."/>
            <person name="Ortiz-Santana B."/>
            <person name="Ovrebo C."/>
            <person name="Racz N."/>
            <person name="Riley R."/>
            <person name="Savchenko A."/>
            <person name="Shiryaev A."/>
            <person name="Soop K."/>
            <person name="Spirin V."/>
            <person name="Szebenyi C."/>
            <person name="Tomsovsky M."/>
            <person name="Tulloss R.E."/>
            <person name="Uehling J."/>
            <person name="Grigoriev I.V."/>
            <person name="Vagvolgyi C."/>
            <person name="Papp T."/>
            <person name="Martin F.M."/>
            <person name="Miettinen O."/>
            <person name="Hibbett D.S."/>
            <person name="Nagy L.G."/>
        </authorList>
    </citation>
    <scope>NUCLEOTIDE SEQUENCE [LARGE SCALE GENOMIC DNA]</scope>
    <source>
        <strain evidence="3 4">CBS 121175</strain>
    </source>
</reference>
<dbReference type="Proteomes" id="UP000307440">
    <property type="component" value="Unassembled WGS sequence"/>
</dbReference>